<feature type="domain" description="D-alanyl-D-alanine carboxypeptidase-like core" evidence="1">
    <location>
        <begin position="41"/>
        <end position="152"/>
    </location>
</feature>
<organism evidence="2 3">
    <name type="scientific">Sanguibacter inulinus</name>
    <dbReference type="NCBI Taxonomy" id="60922"/>
    <lineage>
        <taxon>Bacteria</taxon>
        <taxon>Bacillati</taxon>
        <taxon>Actinomycetota</taxon>
        <taxon>Actinomycetes</taxon>
        <taxon>Micrococcales</taxon>
        <taxon>Sanguibacteraceae</taxon>
        <taxon>Sanguibacter</taxon>
    </lineage>
</organism>
<sequence length="297" mass="31325">MNDLHRAAATAVLAAAGPWGGHSNGNIPLSALTTLSWAPGHRLRSDAAAAFESLNQAYRARFGTSISITDSYRTLAAQQHLYETKGPGLAAVPGTSNHGWALAVDLGGGINSFGTAQHVWMVANGPAHGWIHPPWARQGGGREEAWHFEYEGTTTTPPTSEEDDMTPAQAAQLTTILDLLTPGVEGVKFDGDIFSRIKAIQSDASTARAQTGPVSRGGKDVSIRQEIADTKTTVLGLVSDIWGVKPTGTSTFGEMLMHIKMRLSNGTAPQAAGLSEVADLRKEMLAGFAEIKKSLSA</sequence>
<dbReference type="Pfam" id="PF02557">
    <property type="entry name" value="VanY"/>
    <property type="match status" value="1"/>
</dbReference>
<keyword evidence="2" id="KW-0121">Carboxypeptidase</keyword>
<dbReference type="CDD" id="cd14814">
    <property type="entry name" value="Peptidase_M15"/>
    <property type="match status" value="1"/>
</dbReference>
<keyword evidence="2" id="KW-0645">Protease</keyword>
<dbReference type="PANTHER" id="PTHR34385:SF1">
    <property type="entry name" value="PEPTIDOGLYCAN L-ALANYL-D-GLUTAMATE ENDOPEPTIDASE CWLK"/>
    <property type="match status" value="1"/>
</dbReference>
<dbReference type="AlphaFoldDB" id="A0A853ETU5"/>
<dbReference type="SUPFAM" id="SSF55166">
    <property type="entry name" value="Hedgehog/DD-peptidase"/>
    <property type="match status" value="1"/>
</dbReference>
<keyword evidence="3" id="KW-1185">Reference proteome</keyword>
<dbReference type="InterPro" id="IPR052179">
    <property type="entry name" value="DD-CPase-like"/>
</dbReference>
<comment type="caution">
    <text evidence="2">The sequence shown here is derived from an EMBL/GenBank/DDBJ whole genome shotgun (WGS) entry which is preliminary data.</text>
</comment>
<dbReference type="InterPro" id="IPR003709">
    <property type="entry name" value="VanY-like_core_dom"/>
</dbReference>
<name>A0A853ETU5_9MICO</name>
<evidence type="ECO:0000259" key="1">
    <source>
        <dbReference type="Pfam" id="PF02557"/>
    </source>
</evidence>
<evidence type="ECO:0000313" key="3">
    <source>
        <dbReference type="Proteomes" id="UP000561011"/>
    </source>
</evidence>
<evidence type="ECO:0000313" key="2">
    <source>
        <dbReference type="EMBL" id="NYS93921.1"/>
    </source>
</evidence>
<dbReference type="GO" id="GO:0004180">
    <property type="term" value="F:carboxypeptidase activity"/>
    <property type="evidence" value="ECO:0007669"/>
    <property type="project" value="UniProtKB-KW"/>
</dbReference>
<dbReference type="GO" id="GO:0006508">
    <property type="term" value="P:proteolysis"/>
    <property type="evidence" value="ECO:0007669"/>
    <property type="project" value="InterPro"/>
</dbReference>
<dbReference type="InterPro" id="IPR009045">
    <property type="entry name" value="Zn_M74/Hedgehog-like"/>
</dbReference>
<dbReference type="RefSeq" id="WP_179913440.1">
    <property type="nucleotide sequence ID" value="NZ_JACBYE010000022.1"/>
</dbReference>
<keyword evidence="2" id="KW-0378">Hydrolase</keyword>
<dbReference type="EMBL" id="JACBYE010000022">
    <property type="protein sequence ID" value="NYS93921.1"/>
    <property type="molecule type" value="Genomic_DNA"/>
</dbReference>
<dbReference type="Proteomes" id="UP000561011">
    <property type="component" value="Unassembled WGS sequence"/>
</dbReference>
<dbReference type="PANTHER" id="PTHR34385">
    <property type="entry name" value="D-ALANYL-D-ALANINE CARBOXYPEPTIDASE"/>
    <property type="match status" value="1"/>
</dbReference>
<gene>
    <name evidence="2" type="ORF">HZZ10_10370</name>
</gene>
<dbReference type="Gene3D" id="3.30.1380.10">
    <property type="match status" value="1"/>
</dbReference>
<protein>
    <submittedName>
        <fullName evidence="2">D-alanyl-D-alanine carboxypeptidase family protein</fullName>
    </submittedName>
</protein>
<reference evidence="2 3" key="1">
    <citation type="submission" date="2020-07" db="EMBL/GenBank/DDBJ databases">
        <title>MOT database genomes.</title>
        <authorList>
            <person name="Joseph S."/>
            <person name="Aduse-Opoku J."/>
            <person name="Hashim A."/>
            <person name="Wade W."/>
            <person name="Curtis M."/>
        </authorList>
    </citation>
    <scope>NUCLEOTIDE SEQUENCE [LARGE SCALE GENOMIC DNA]</scope>
    <source>
        <strain evidence="2 3">DSM 100099</strain>
    </source>
</reference>
<proteinExistence type="predicted"/>
<accession>A0A853ETU5</accession>